<comment type="caution">
    <text evidence="1">The sequence shown here is derived from an EMBL/GenBank/DDBJ whole genome shotgun (WGS) entry which is preliminary data.</text>
</comment>
<evidence type="ECO:0000313" key="3">
    <source>
        <dbReference type="Proteomes" id="UP000677228"/>
    </source>
</evidence>
<accession>A0A8S2DYF3</accession>
<dbReference type="EMBL" id="CAJOBA010006614">
    <property type="protein sequence ID" value="CAF3777696.1"/>
    <property type="molecule type" value="Genomic_DNA"/>
</dbReference>
<gene>
    <name evidence="1" type="ORF">OVA965_LOCUS14934</name>
    <name evidence="2" type="ORF">TMI583_LOCUS14938</name>
</gene>
<sequence length="140" mass="16327">MKNVTINIHKQVWCRVGKKLVEGLAFGATYAGISYLSEKILKHHCGRIVDELFINIRQSIEEEKQDIYQFIQQIARMHGLDLTRKFLEDISQSNNAKLWYQKALEYFKSIARIVFNGISNALKKNNYANPSNNSTKYLHY</sequence>
<organism evidence="1 3">
    <name type="scientific">Didymodactylos carnosus</name>
    <dbReference type="NCBI Taxonomy" id="1234261"/>
    <lineage>
        <taxon>Eukaryota</taxon>
        <taxon>Metazoa</taxon>
        <taxon>Spiralia</taxon>
        <taxon>Gnathifera</taxon>
        <taxon>Rotifera</taxon>
        <taxon>Eurotatoria</taxon>
        <taxon>Bdelloidea</taxon>
        <taxon>Philodinida</taxon>
        <taxon>Philodinidae</taxon>
        <taxon>Didymodactylos</taxon>
    </lineage>
</organism>
<dbReference type="AlphaFoldDB" id="A0A8S2DYF3"/>
<name>A0A8S2DYF3_9BILA</name>
<proteinExistence type="predicted"/>
<evidence type="ECO:0000313" key="2">
    <source>
        <dbReference type="EMBL" id="CAF3777696.1"/>
    </source>
</evidence>
<dbReference type="EMBL" id="CAJNOK010006606">
    <property type="protein sequence ID" value="CAF1008756.1"/>
    <property type="molecule type" value="Genomic_DNA"/>
</dbReference>
<dbReference type="Proteomes" id="UP000682733">
    <property type="component" value="Unassembled WGS sequence"/>
</dbReference>
<dbReference type="Proteomes" id="UP000677228">
    <property type="component" value="Unassembled WGS sequence"/>
</dbReference>
<reference evidence="1" key="1">
    <citation type="submission" date="2021-02" db="EMBL/GenBank/DDBJ databases">
        <authorList>
            <person name="Nowell W R."/>
        </authorList>
    </citation>
    <scope>NUCLEOTIDE SEQUENCE</scope>
</reference>
<evidence type="ECO:0000313" key="1">
    <source>
        <dbReference type="EMBL" id="CAF1008756.1"/>
    </source>
</evidence>
<protein>
    <submittedName>
        <fullName evidence="1">Uncharacterized protein</fullName>
    </submittedName>
</protein>